<keyword evidence="3" id="KW-1185">Reference proteome</keyword>
<sequence>MVRTRYFISFLFLVTSLNIDAQSIQRIDDSVIPIPVLDDKIMHLKNAANVHGLTIAIVTKDSVLFHKAYGSRNLKDKQELKTSHNFYAASLSKPLFAFIVMKLVDAEKIDLDKPLVEYLDNPLYSYEFTHGYEGFKDLETDKRYEKITARMCLSHTTGFPNWRYITKSGIDMENPLEIELEPGTFYSYSGEGIQLLQFVVEQITKTNLEQLAEKYVFKPFKMDMTSFLWQERFDMNYAVGHYKKRKTLKRIKRNQEYAAGSMDTTPEDYTKFIQAMLAQKGMSKETYEEFFKPQIRIESKQQFGKNRLIKTTENNNIELSYALGFGTYKTPFGKAVFKEGHIQGWEHYTVFYPSQNLGIIIMSNSSNAESIFKELLEVAIGDTWMPWYWENFVPYDK</sequence>
<organism evidence="2 3">
    <name type="scientific">Aquimarina amphilecti</name>
    <dbReference type="NCBI Taxonomy" id="1038014"/>
    <lineage>
        <taxon>Bacteria</taxon>
        <taxon>Pseudomonadati</taxon>
        <taxon>Bacteroidota</taxon>
        <taxon>Flavobacteriia</taxon>
        <taxon>Flavobacteriales</taxon>
        <taxon>Flavobacteriaceae</taxon>
        <taxon>Aquimarina</taxon>
    </lineage>
</organism>
<dbReference type="EMBL" id="FOAB01000004">
    <property type="protein sequence ID" value="SEL48577.1"/>
    <property type="molecule type" value="Genomic_DNA"/>
</dbReference>
<dbReference type="STRING" id="1038014.SAMN04487910_2600"/>
<evidence type="ECO:0000313" key="2">
    <source>
        <dbReference type="EMBL" id="SEL48577.1"/>
    </source>
</evidence>
<dbReference type="SUPFAM" id="SSF56601">
    <property type="entry name" value="beta-lactamase/transpeptidase-like"/>
    <property type="match status" value="1"/>
</dbReference>
<dbReference type="PANTHER" id="PTHR43283">
    <property type="entry name" value="BETA-LACTAMASE-RELATED"/>
    <property type="match status" value="1"/>
</dbReference>
<dbReference type="Proteomes" id="UP000198521">
    <property type="component" value="Unassembled WGS sequence"/>
</dbReference>
<dbReference type="InterPro" id="IPR050789">
    <property type="entry name" value="Diverse_Enzym_Activities"/>
</dbReference>
<dbReference type="InterPro" id="IPR001466">
    <property type="entry name" value="Beta-lactam-related"/>
</dbReference>
<accession>A0A1H7QMU7</accession>
<dbReference type="AlphaFoldDB" id="A0A1H7QMU7"/>
<dbReference type="InterPro" id="IPR012338">
    <property type="entry name" value="Beta-lactam/transpept-like"/>
</dbReference>
<evidence type="ECO:0000259" key="1">
    <source>
        <dbReference type="Pfam" id="PF00144"/>
    </source>
</evidence>
<protein>
    <submittedName>
        <fullName evidence="2">CubicO group peptidase, beta-lactamase class C family</fullName>
    </submittedName>
</protein>
<gene>
    <name evidence="2" type="ORF">SAMN04487910_2600</name>
</gene>
<evidence type="ECO:0000313" key="3">
    <source>
        <dbReference type="Proteomes" id="UP000198521"/>
    </source>
</evidence>
<dbReference type="OrthoDB" id="1357763at2"/>
<dbReference type="Gene3D" id="3.40.710.10">
    <property type="entry name" value="DD-peptidase/beta-lactamase superfamily"/>
    <property type="match status" value="1"/>
</dbReference>
<feature type="domain" description="Beta-lactamase-related" evidence="1">
    <location>
        <begin position="39"/>
        <end position="368"/>
    </location>
</feature>
<name>A0A1H7QMU7_AQUAM</name>
<reference evidence="2 3" key="1">
    <citation type="submission" date="2016-10" db="EMBL/GenBank/DDBJ databases">
        <authorList>
            <person name="de Groot N.N."/>
        </authorList>
    </citation>
    <scope>NUCLEOTIDE SEQUENCE [LARGE SCALE GENOMIC DNA]</scope>
    <source>
        <strain evidence="2 3">DSM 25232</strain>
    </source>
</reference>
<proteinExistence type="predicted"/>
<dbReference type="Pfam" id="PF00144">
    <property type="entry name" value="Beta-lactamase"/>
    <property type="match status" value="1"/>
</dbReference>
<dbReference type="RefSeq" id="WP_091409078.1">
    <property type="nucleotide sequence ID" value="NZ_FOAB01000004.1"/>
</dbReference>
<dbReference type="PANTHER" id="PTHR43283:SF18">
    <property type="match status" value="1"/>
</dbReference>